<gene>
    <name evidence="2" type="ORF">ACFQHK_06715</name>
</gene>
<dbReference type="EMBL" id="JBHSXM010000001">
    <property type="protein sequence ID" value="MFC6836197.1"/>
    <property type="molecule type" value="Genomic_DNA"/>
</dbReference>
<organism evidence="2 3">
    <name type="scientific">Halomarina ordinaria</name>
    <dbReference type="NCBI Taxonomy" id="3033939"/>
    <lineage>
        <taxon>Archaea</taxon>
        <taxon>Methanobacteriati</taxon>
        <taxon>Methanobacteriota</taxon>
        <taxon>Stenosarchaea group</taxon>
        <taxon>Halobacteria</taxon>
        <taxon>Halobacteriales</taxon>
        <taxon>Natronomonadaceae</taxon>
        <taxon>Halomarina</taxon>
    </lineage>
</organism>
<proteinExistence type="predicted"/>
<evidence type="ECO:0000313" key="3">
    <source>
        <dbReference type="Proteomes" id="UP001596406"/>
    </source>
</evidence>
<dbReference type="RefSeq" id="WP_304447889.1">
    <property type="nucleotide sequence ID" value="NZ_JARRAH010000001.1"/>
</dbReference>
<dbReference type="Pfam" id="PF01522">
    <property type="entry name" value="Polysacc_deac_1"/>
    <property type="match status" value="1"/>
</dbReference>
<evidence type="ECO:0000313" key="2">
    <source>
        <dbReference type="EMBL" id="MFC6836197.1"/>
    </source>
</evidence>
<sequence length="308" mass="33995">MASAVISIDAELAWGFHDHEDPPAHERRRMAAGRSGWGELVGLLDEFDLPATWAVVGRLFLDEAEERITAAYASDGGVPVDPASLPGGSDRWYGSDLVERVRDADADHEIGCHSFTHLDFTDPETTGAVARAELRACREVAEDHGIDLESFVYPRNRIAHRDALAENGFTCYRGREPGRWYDGTPLRAVGKFASYAGGLTAPPVVSPTVDEYGLVNVPASLHLFGFERHARRLVRPFTRQPVVQQAKLGLERAVEEDGVFHVWFHPNDLMGPEEIGRVRAVLATIEVMRERGDITVETMGEVADRTLA</sequence>
<reference evidence="2 3" key="1">
    <citation type="journal article" date="2019" name="Int. J. Syst. Evol. Microbiol.">
        <title>The Global Catalogue of Microorganisms (GCM) 10K type strain sequencing project: providing services to taxonomists for standard genome sequencing and annotation.</title>
        <authorList>
            <consortium name="The Broad Institute Genomics Platform"/>
            <consortium name="The Broad Institute Genome Sequencing Center for Infectious Disease"/>
            <person name="Wu L."/>
            <person name="Ma J."/>
        </authorList>
    </citation>
    <scope>NUCLEOTIDE SEQUENCE [LARGE SCALE GENOMIC DNA]</scope>
    <source>
        <strain evidence="2 3">PSRA2</strain>
    </source>
</reference>
<dbReference type="InterPro" id="IPR002509">
    <property type="entry name" value="NODB_dom"/>
</dbReference>
<dbReference type="Gene3D" id="3.20.20.370">
    <property type="entry name" value="Glycoside hydrolase/deacetylase"/>
    <property type="match status" value="1"/>
</dbReference>
<dbReference type="AlphaFoldDB" id="A0ABD5U6Q6"/>
<dbReference type="SUPFAM" id="SSF88713">
    <property type="entry name" value="Glycoside hydrolase/deacetylase"/>
    <property type="match status" value="1"/>
</dbReference>
<protein>
    <submittedName>
        <fullName evidence="2">Polysaccharide deacetylase family protein</fullName>
    </submittedName>
</protein>
<name>A0ABD5U6Q6_9EURY</name>
<comment type="caution">
    <text evidence="2">The sequence shown here is derived from an EMBL/GenBank/DDBJ whole genome shotgun (WGS) entry which is preliminary data.</text>
</comment>
<dbReference type="InterPro" id="IPR011330">
    <property type="entry name" value="Glyco_hydro/deAcase_b/a-brl"/>
</dbReference>
<evidence type="ECO:0000259" key="1">
    <source>
        <dbReference type="Pfam" id="PF01522"/>
    </source>
</evidence>
<accession>A0ABD5U6Q6</accession>
<feature type="domain" description="NodB homology" evidence="1">
    <location>
        <begin position="37"/>
        <end position="155"/>
    </location>
</feature>
<keyword evidence="3" id="KW-1185">Reference proteome</keyword>
<dbReference type="Proteomes" id="UP001596406">
    <property type="component" value="Unassembled WGS sequence"/>
</dbReference>